<dbReference type="EMBL" id="UYRR01031097">
    <property type="protein sequence ID" value="VDK45671.1"/>
    <property type="molecule type" value="Genomic_DNA"/>
</dbReference>
<dbReference type="GO" id="GO:0000049">
    <property type="term" value="F:tRNA binding"/>
    <property type="evidence" value="ECO:0007669"/>
    <property type="project" value="UniProtKB-KW"/>
</dbReference>
<comment type="catalytic activity">
    <reaction evidence="12">
        <text>5-taurinomethyluridine(34) in tRNA + S-sulfanyl-L-cysteinyl-[protein] + AH2 + ATP = 5-taurinomethyl-2-thiouridine(34) in tRNA + L-cysteinyl-[protein] + A + AMP + diphosphate + H(+)</text>
        <dbReference type="Rhea" id="RHEA:47040"/>
        <dbReference type="Rhea" id="RHEA-COMP:10131"/>
        <dbReference type="Rhea" id="RHEA-COMP:11726"/>
        <dbReference type="Rhea" id="RHEA-COMP:11732"/>
        <dbReference type="Rhea" id="RHEA-COMP:11733"/>
        <dbReference type="ChEBI" id="CHEBI:13193"/>
        <dbReference type="ChEBI" id="CHEBI:15378"/>
        <dbReference type="ChEBI" id="CHEBI:17499"/>
        <dbReference type="ChEBI" id="CHEBI:29950"/>
        <dbReference type="ChEBI" id="CHEBI:30616"/>
        <dbReference type="ChEBI" id="CHEBI:33019"/>
        <dbReference type="ChEBI" id="CHEBI:61963"/>
        <dbReference type="ChEBI" id="CHEBI:87171"/>
        <dbReference type="ChEBI" id="CHEBI:87172"/>
        <dbReference type="ChEBI" id="CHEBI:456215"/>
        <dbReference type="EC" id="2.8.1.14"/>
    </reaction>
</comment>
<dbReference type="OrthoDB" id="3685at2759"/>
<dbReference type="Gene3D" id="2.40.30.10">
    <property type="entry name" value="Translation factors"/>
    <property type="match status" value="1"/>
</dbReference>
<evidence type="ECO:0000256" key="8">
    <source>
        <dbReference type="ARBA" id="ARBA00022741"/>
    </source>
</evidence>
<comment type="subcellular location">
    <subcellularLocation>
        <location evidence="2">Mitochondrion</location>
    </subcellularLocation>
</comment>
<feature type="domain" description="tRNA-specific 2-thiouridylase MnmA-like C-terminal" evidence="13">
    <location>
        <begin position="275"/>
        <end position="350"/>
    </location>
</feature>
<keyword evidence="5" id="KW-0820">tRNA-binding</keyword>
<comment type="similarity">
    <text evidence="3">Belongs to the MnmA/TRMU family.</text>
</comment>
<dbReference type="InterPro" id="IPR014729">
    <property type="entry name" value="Rossmann-like_a/b/a_fold"/>
</dbReference>
<dbReference type="GO" id="GO:0061708">
    <property type="term" value="F:tRNA-5-taurinomethyluridine 2-sulfurtransferase"/>
    <property type="evidence" value="ECO:0007669"/>
    <property type="project" value="UniProtKB-EC"/>
</dbReference>
<dbReference type="Gene3D" id="2.30.30.280">
    <property type="entry name" value="Adenine nucleotide alpha hydrolases-like domains"/>
    <property type="match status" value="1"/>
</dbReference>
<sequence length="359" mass="40374">MCVVRRVVCAVSGGIDSAVAALLLKRSGVEVIGVYMVNWNHVEEGISDCPRTRDEADAMKICKRLGIQFHVVDFTRQYWSEVFQDLLENYRKGCTVVSDVLCNRIIKFNYLHEFAFKQLNADAVATGHFARTNLGNLLQNRSTKSVARLYTAVDPLKDQTYFLSTLTQDQLKRSIFPIGSLTKPQIKQIAIDAQLNEVINKREYIEPTKGFIRNVHNGDVIAEHNGVHHFTLGKRVRLSPKLIQTAFGFFVASLDYQTQTVWVCEGSLNAALFATKFIISEPHWIAESLLMHCGEIEFRCQRSHPPFQCTVTRLNDGSVQVTPRNPIRAAASGQSCVFYRNDECLGSGQIERVTATLAD</sequence>
<reference evidence="16" key="1">
    <citation type="submission" date="2017-02" db="UniProtKB">
        <authorList>
            <consortium name="WormBaseParasite"/>
        </authorList>
    </citation>
    <scope>IDENTIFICATION</scope>
</reference>
<dbReference type="Proteomes" id="UP000267096">
    <property type="component" value="Unassembled WGS sequence"/>
</dbReference>
<evidence type="ECO:0000256" key="5">
    <source>
        <dbReference type="ARBA" id="ARBA00022555"/>
    </source>
</evidence>
<dbReference type="GO" id="GO:0002143">
    <property type="term" value="P:tRNA wobble position uridine thiolation"/>
    <property type="evidence" value="ECO:0007669"/>
    <property type="project" value="TreeGrafter"/>
</dbReference>
<reference evidence="14 15" key="2">
    <citation type="submission" date="2018-11" db="EMBL/GenBank/DDBJ databases">
        <authorList>
            <consortium name="Pathogen Informatics"/>
        </authorList>
    </citation>
    <scope>NUCLEOTIDE SEQUENCE [LARGE SCALE GENOMIC DNA]</scope>
</reference>
<dbReference type="AlphaFoldDB" id="A0A0M3JVK8"/>
<dbReference type="InterPro" id="IPR004506">
    <property type="entry name" value="MnmA-like"/>
</dbReference>
<dbReference type="PANTHER" id="PTHR11933:SF5">
    <property type="entry name" value="MITOCHONDRIAL TRNA-SPECIFIC 2-THIOURIDYLASE 1"/>
    <property type="match status" value="1"/>
</dbReference>
<evidence type="ECO:0000313" key="16">
    <source>
        <dbReference type="WBParaSite" id="ASIM_0001226401-mRNA-1"/>
    </source>
</evidence>
<evidence type="ECO:0000256" key="2">
    <source>
        <dbReference type="ARBA" id="ARBA00004173"/>
    </source>
</evidence>
<evidence type="ECO:0000259" key="13">
    <source>
        <dbReference type="Pfam" id="PF20258"/>
    </source>
</evidence>
<evidence type="ECO:0000313" key="15">
    <source>
        <dbReference type="Proteomes" id="UP000267096"/>
    </source>
</evidence>
<proteinExistence type="inferred from homology"/>
<dbReference type="NCBIfam" id="TIGR00420">
    <property type="entry name" value="trmU"/>
    <property type="match status" value="1"/>
</dbReference>
<dbReference type="Gene3D" id="3.40.50.620">
    <property type="entry name" value="HUPs"/>
    <property type="match status" value="1"/>
</dbReference>
<keyword evidence="6" id="KW-0808">Transferase</keyword>
<organism evidence="16">
    <name type="scientific">Anisakis simplex</name>
    <name type="common">Herring worm</name>
    <dbReference type="NCBI Taxonomy" id="6269"/>
    <lineage>
        <taxon>Eukaryota</taxon>
        <taxon>Metazoa</taxon>
        <taxon>Ecdysozoa</taxon>
        <taxon>Nematoda</taxon>
        <taxon>Chromadorea</taxon>
        <taxon>Rhabditida</taxon>
        <taxon>Spirurina</taxon>
        <taxon>Ascaridomorpha</taxon>
        <taxon>Ascaridoidea</taxon>
        <taxon>Anisakidae</taxon>
        <taxon>Anisakis</taxon>
        <taxon>Anisakis simplex complex</taxon>
    </lineage>
</organism>
<dbReference type="InterPro" id="IPR046885">
    <property type="entry name" value="MnmA-like_C"/>
</dbReference>
<dbReference type="Pfam" id="PF03054">
    <property type="entry name" value="tRNA_Me_trans"/>
    <property type="match status" value="1"/>
</dbReference>
<dbReference type="PANTHER" id="PTHR11933">
    <property type="entry name" value="TRNA 5-METHYLAMINOMETHYL-2-THIOURIDYLATE -METHYLTRANSFERASE"/>
    <property type="match status" value="1"/>
</dbReference>
<evidence type="ECO:0000256" key="11">
    <source>
        <dbReference type="ARBA" id="ARBA00023157"/>
    </source>
</evidence>
<dbReference type="CDD" id="cd01998">
    <property type="entry name" value="MnmA_TRMU-like"/>
    <property type="match status" value="1"/>
</dbReference>
<keyword evidence="11" id="KW-1015">Disulfide bond</keyword>
<protein>
    <recommendedName>
        <fullName evidence="4">tRNA-5-taurinomethyluridine 2-sulfurtransferase</fullName>
        <ecNumber evidence="4">2.8.1.14</ecNumber>
    </recommendedName>
</protein>
<evidence type="ECO:0000256" key="4">
    <source>
        <dbReference type="ARBA" id="ARBA00011953"/>
    </source>
</evidence>
<evidence type="ECO:0000256" key="10">
    <source>
        <dbReference type="ARBA" id="ARBA00022884"/>
    </source>
</evidence>
<evidence type="ECO:0000256" key="7">
    <source>
        <dbReference type="ARBA" id="ARBA00022694"/>
    </source>
</evidence>
<keyword evidence="9" id="KW-0067">ATP-binding</keyword>
<evidence type="ECO:0000313" key="14">
    <source>
        <dbReference type="EMBL" id="VDK45671.1"/>
    </source>
</evidence>
<dbReference type="Pfam" id="PF20258">
    <property type="entry name" value="tRNA_Me_trans_C"/>
    <property type="match status" value="1"/>
</dbReference>
<dbReference type="SUPFAM" id="SSF52402">
    <property type="entry name" value="Adenine nucleotide alpha hydrolases-like"/>
    <property type="match status" value="1"/>
</dbReference>
<accession>A0A0M3JVK8</accession>
<evidence type="ECO:0000256" key="12">
    <source>
        <dbReference type="ARBA" id="ARBA00049564"/>
    </source>
</evidence>
<evidence type="ECO:0000256" key="1">
    <source>
        <dbReference type="ARBA" id="ARBA00003986"/>
    </source>
</evidence>
<dbReference type="EC" id="2.8.1.14" evidence="4"/>
<dbReference type="GO" id="GO:0005739">
    <property type="term" value="C:mitochondrion"/>
    <property type="evidence" value="ECO:0007669"/>
    <property type="project" value="UniProtKB-SubCell"/>
</dbReference>
<dbReference type="FunFam" id="3.40.50.620:FF:000104">
    <property type="entry name" value="Mitochondrial tRNA-specific 2-thiouridylase 1"/>
    <property type="match status" value="1"/>
</dbReference>
<dbReference type="GO" id="GO:0005524">
    <property type="term" value="F:ATP binding"/>
    <property type="evidence" value="ECO:0007669"/>
    <property type="project" value="UniProtKB-KW"/>
</dbReference>
<keyword evidence="10" id="KW-0694">RNA-binding</keyword>
<keyword evidence="15" id="KW-1185">Reference proteome</keyword>
<evidence type="ECO:0000256" key="3">
    <source>
        <dbReference type="ARBA" id="ARBA00006191"/>
    </source>
</evidence>
<evidence type="ECO:0000256" key="9">
    <source>
        <dbReference type="ARBA" id="ARBA00022840"/>
    </source>
</evidence>
<dbReference type="InterPro" id="IPR023382">
    <property type="entry name" value="MnmA-like_central_sf"/>
</dbReference>
<gene>
    <name evidence="14" type="ORF">ASIM_LOCUS11730</name>
</gene>
<name>A0A0M3JVK8_ANISI</name>
<evidence type="ECO:0000256" key="6">
    <source>
        <dbReference type="ARBA" id="ARBA00022679"/>
    </source>
</evidence>
<dbReference type="WBParaSite" id="ASIM_0001226401-mRNA-1">
    <property type="protein sequence ID" value="ASIM_0001226401-mRNA-1"/>
    <property type="gene ID" value="ASIM_0001226401"/>
</dbReference>
<keyword evidence="7" id="KW-0819">tRNA processing</keyword>
<comment type="function">
    <text evidence="1">Catalyzes the 2-thiolation of uridine at the wobble position (U34) of mitochondrial tRNA(Lys), tRNA(Glu) and tRNA(Gln). Required for the formation of 5-taurinomethyl-2-thiouridine (tm5s2U) of mitochondrial tRNA(Lys), tRNA(Glu), and tRNA(Gln) at the wobble position. ATP is required to activate the C2 atom of the wobble base.</text>
</comment>
<keyword evidence="8" id="KW-0547">Nucleotide-binding</keyword>